<feature type="domain" description="Amidohydrolase-related" evidence="2">
    <location>
        <begin position="5"/>
        <end position="285"/>
    </location>
</feature>
<protein>
    <submittedName>
        <fullName evidence="3">L-fuconolactonase</fullName>
        <ecNumber evidence="3">3.1.1.-</ecNumber>
    </submittedName>
</protein>
<evidence type="ECO:0000313" key="4">
    <source>
        <dbReference type="Proteomes" id="UP001180487"/>
    </source>
</evidence>
<dbReference type="Proteomes" id="UP001180487">
    <property type="component" value="Unassembled WGS sequence"/>
</dbReference>
<evidence type="ECO:0000256" key="1">
    <source>
        <dbReference type="ARBA" id="ARBA00038310"/>
    </source>
</evidence>
<dbReference type="InterPro" id="IPR032466">
    <property type="entry name" value="Metal_Hydrolase"/>
</dbReference>
<comment type="caution">
    <text evidence="3">The sequence shown here is derived from an EMBL/GenBank/DDBJ whole genome shotgun (WGS) entry which is preliminary data.</text>
</comment>
<sequence>MIRKIDSHQHFWQFDAKAFPWIGPGMAVLAQDRGPGDYAPAMQACGVGGSIAVQARTEVAETDYLLDLAARHPSIVGVVGWVDLAGDALVSQLETWSQQPKLRGFRHILQDEPDVAQVVNNPAFRRGVALLQRQQLVYDVLVFAHQMPLVLDFCRTQDAHWLVLDHLGKPPLKHPEQMPHWVQSLKALAALPHVVCKLSGLVTETAWPYPGGLPGVVQQAIWDCFDQALDAFGPERLLFGSDWPVCELAAPYPTVDLLAHTWASQRLSVTEQAAFWAGNATRYYQLPIS</sequence>
<proteinExistence type="inferred from homology"/>
<organism evidence="3 4">
    <name type="scientific">Rhodoferax ferrireducens</name>
    <dbReference type="NCBI Taxonomy" id="192843"/>
    <lineage>
        <taxon>Bacteria</taxon>
        <taxon>Pseudomonadati</taxon>
        <taxon>Pseudomonadota</taxon>
        <taxon>Betaproteobacteria</taxon>
        <taxon>Burkholderiales</taxon>
        <taxon>Comamonadaceae</taxon>
        <taxon>Rhodoferax</taxon>
    </lineage>
</organism>
<comment type="similarity">
    <text evidence="1">Belongs to the metallo-dependent hydrolases superfamily.</text>
</comment>
<name>A0ABU2C6A6_9BURK</name>
<dbReference type="Gene3D" id="3.20.20.140">
    <property type="entry name" value="Metal-dependent hydrolases"/>
    <property type="match status" value="1"/>
</dbReference>
<dbReference type="RefSeq" id="WP_310372088.1">
    <property type="nucleotide sequence ID" value="NZ_JAVDXT010000001.1"/>
</dbReference>
<keyword evidence="4" id="KW-1185">Reference proteome</keyword>
<accession>A0ABU2C6A6</accession>
<dbReference type="EMBL" id="JAVDXT010000001">
    <property type="protein sequence ID" value="MDR7376845.1"/>
    <property type="molecule type" value="Genomic_DNA"/>
</dbReference>
<dbReference type="InterPro" id="IPR006680">
    <property type="entry name" value="Amidohydro-rel"/>
</dbReference>
<dbReference type="PANTHER" id="PTHR43569:SF2">
    <property type="entry name" value="AMIDOHYDROLASE-RELATED DOMAIN-CONTAINING PROTEIN"/>
    <property type="match status" value="1"/>
</dbReference>
<dbReference type="PANTHER" id="PTHR43569">
    <property type="entry name" value="AMIDOHYDROLASE"/>
    <property type="match status" value="1"/>
</dbReference>
<dbReference type="SUPFAM" id="SSF51556">
    <property type="entry name" value="Metallo-dependent hydrolases"/>
    <property type="match status" value="1"/>
</dbReference>
<keyword evidence="3" id="KW-0378">Hydrolase</keyword>
<dbReference type="Pfam" id="PF04909">
    <property type="entry name" value="Amidohydro_2"/>
    <property type="match status" value="1"/>
</dbReference>
<evidence type="ECO:0000259" key="2">
    <source>
        <dbReference type="Pfam" id="PF04909"/>
    </source>
</evidence>
<gene>
    <name evidence="3" type="ORF">J2X19_001503</name>
</gene>
<reference evidence="3 4" key="1">
    <citation type="submission" date="2023-07" db="EMBL/GenBank/DDBJ databases">
        <title>Sorghum-associated microbial communities from plants grown in Nebraska, USA.</title>
        <authorList>
            <person name="Schachtman D."/>
        </authorList>
    </citation>
    <scope>NUCLEOTIDE SEQUENCE [LARGE SCALE GENOMIC DNA]</scope>
    <source>
        <strain evidence="3 4">BE313</strain>
    </source>
</reference>
<evidence type="ECO:0000313" key="3">
    <source>
        <dbReference type="EMBL" id="MDR7376845.1"/>
    </source>
</evidence>
<dbReference type="InterPro" id="IPR052350">
    <property type="entry name" value="Metallo-dep_Lactonases"/>
</dbReference>
<dbReference type="GO" id="GO:0016787">
    <property type="term" value="F:hydrolase activity"/>
    <property type="evidence" value="ECO:0007669"/>
    <property type="project" value="UniProtKB-KW"/>
</dbReference>
<dbReference type="EC" id="3.1.1.-" evidence="3"/>